<comment type="caution">
    <text evidence="7">The sequence shown here is derived from an EMBL/GenBank/DDBJ whole genome shotgun (WGS) entry which is preliminary data.</text>
</comment>
<protein>
    <submittedName>
        <fullName evidence="8">RNA polymerase sigma-70 factor, ECF subfamily</fullName>
    </submittedName>
</protein>
<evidence type="ECO:0000313" key="10">
    <source>
        <dbReference type="Proteomes" id="UP000321224"/>
    </source>
</evidence>
<dbReference type="Proteomes" id="UP000198717">
    <property type="component" value="Unassembled WGS sequence"/>
</dbReference>
<reference evidence="8 9" key="1">
    <citation type="submission" date="2016-10" db="EMBL/GenBank/DDBJ databases">
        <authorList>
            <person name="Varghese N."/>
            <person name="Submissions S."/>
        </authorList>
    </citation>
    <scope>NUCLEOTIDE SEQUENCE [LARGE SCALE GENOMIC DNA]</scope>
    <source>
        <strain evidence="8 9">DSM 2260</strain>
    </source>
</reference>
<evidence type="ECO:0000259" key="6">
    <source>
        <dbReference type="Pfam" id="PF04542"/>
    </source>
</evidence>
<keyword evidence="9" id="KW-1185">Reference proteome</keyword>
<evidence type="ECO:0000256" key="2">
    <source>
        <dbReference type="ARBA" id="ARBA00023015"/>
    </source>
</evidence>
<dbReference type="PANTHER" id="PTHR43133:SF8">
    <property type="entry name" value="RNA POLYMERASE SIGMA FACTOR HI_1459-RELATED"/>
    <property type="match status" value="1"/>
</dbReference>
<dbReference type="Proteomes" id="UP000321224">
    <property type="component" value="Unassembled WGS sequence"/>
</dbReference>
<dbReference type="PANTHER" id="PTHR43133">
    <property type="entry name" value="RNA POLYMERASE ECF-TYPE SIGMA FACTO"/>
    <property type="match status" value="1"/>
</dbReference>
<organism evidence="7 10">
    <name type="scientific">Myxococcus virescens</name>
    <dbReference type="NCBI Taxonomy" id="83456"/>
    <lineage>
        <taxon>Bacteria</taxon>
        <taxon>Pseudomonadati</taxon>
        <taxon>Myxococcota</taxon>
        <taxon>Myxococcia</taxon>
        <taxon>Myxococcales</taxon>
        <taxon>Cystobacterineae</taxon>
        <taxon>Myxococcaceae</taxon>
        <taxon>Myxococcus</taxon>
    </lineage>
</organism>
<feature type="domain" description="RNA polymerase sigma-70 region 2" evidence="6">
    <location>
        <begin position="36"/>
        <end position="95"/>
    </location>
</feature>
<evidence type="ECO:0000256" key="4">
    <source>
        <dbReference type="ARBA" id="ARBA00023125"/>
    </source>
</evidence>
<dbReference type="AlphaFoldDB" id="A0A511HIN5"/>
<dbReference type="GO" id="GO:0016987">
    <property type="term" value="F:sigma factor activity"/>
    <property type="evidence" value="ECO:0007669"/>
    <property type="project" value="UniProtKB-KW"/>
</dbReference>
<comment type="similarity">
    <text evidence="1">Belongs to the sigma-70 factor family. ECF subfamily.</text>
</comment>
<keyword evidence="4" id="KW-0238">DNA-binding</keyword>
<dbReference type="SUPFAM" id="SSF88946">
    <property type="entry name" value="Sigma2 domain of RNA polymerase sigma factors"/>
    <property type="match status" value="1"/>
</dbReference>
<evidence type="ECO:0000256" key="5">
    <source>
        <dbReference type="ARBA" id="ARBA00023163"/>
    </source>
</evidence>
<evidence type="ECO:0000256" key="1">
    <source>
        <dbReference type="ARBA" id="ARBA00010641"/>
    </source>
</evidence>
<dbReference type="Pfam" id="PF04542">
    <property type="entry name" value="Sigma70_r2"/>
    <property type="match status" value="1"/>
</dbReference>
<dbReference type="GO" id="GO:0003677">
    <property type="term" value="F:DNA binding"/>
    <property type="evidence" value="ECO:0007669"/>
    <property type="project" value="UniProtKB-KW"/>
</dbReference>
<evidence type="ECO:0000313" key="9">
    <source>
        <dbReference type="Proteomes" id="UP000198717"/>
    </source>
</evidence>
<accession>A0A511HIN5</accession>
<gene>
    <name evidence="7" type="ORF">MVI01_52160</name>
    <name evidence="8" type="ORF">SAMN04488504_11476</name>
</gene>
<name>A0A511HIN5_9BACT</name>
<keyword evidence="2" id="KW-0805">Transcription regulation</keyword>
<dbReference type="InterPro" id="IPR039425">
    <property type="entry name" value="RNA_pol_sigma-70-like"/>
</dbReference>
<dbReference type="Gene3D" id="1.10.1740.10">
    <property type="match status" value="1"/>
</dbReference>
<evidence type="ECO:0000313" key="8">
    <source>
        <dbReference type="EMBL" id="SDE89371.1"/>
    </source>
</evidence>
<evidence type="ECO:0000313" key="7">
    <source>
        <dbReference type="EMBL" id="GEL73432.1"/>
    </source>
</evidence>
<dbReference type="InterPro" id="IPR013325">
    <property type="entry name" value="RNA_pol_sigma_r2"/>
</dbReference>
<keyword evidence="3" id="KW-0731">Sigma factor</keyword>
<dbReference type="InterPro" id="IPR007627">
    <property type="entry name" value="RNA_pol_sigma70_r2"/>
</dbReference>
<keyword evidence="5" id="KW-0804">Transcription</keyword>
<evidence type="ECO:0000256" key="3">
    <source>
        <dbReference type="ARBA" id="ARBA00023082"/>
    </source>
</evidence>
<sequence>MSVRTVSELDALMARLAEGDRVAFTRVFELLWGPIQKLCLSLLRNEADAADAGQEAMHKILERASDFDKTRPAMPWALAIAGWECRTLARRRDRRRESPADAMPSCAGPHAEEEFLQRDLTAAAMAALGALSELDREVLIATFWDEAASVSGATLRKRRERALDRLRKTFRRLYGLD</sequence>
<dbReference type="RefSeq" id="WP_090493406.1">
    <property type="nucleotide sequence ID" value="NZ_BJVY01000034.1"/>
</dbReference>
<dbReference type="EMBL" id="FNAJ01000014">
    <property type="protein sequence ID" value="SDE89371.1"/>
    <property type="molecule type" value="Genomic_DNA"/>
</dbReference>
<reference evidence="7 10" key="2">
    <citation type="submission" date="2019-07" db="EMBL/GenBank/DDBJ databases">
        <title>Whole genome shotgun sequence of Myxococcus virescens NBRC 100334.</title>
        <authorList>
            <person name="Hosoyama A."/>
            <person name="Uohara A."/>
            <person name="Ohji S."/>
            <person name="Ichikawa N."/>
        </authorList>
    </citation>
    <scope>NUCLEOTIDE SEQUENCE [LARGE SCALE GENOMIC DNA]</scope>
    <source>
        <strain evidence="7 10">NBRC 100334</strain>
    </source>
</reference>
<dbReference type="EMBL" id="BJVY01000034">
    <property type="protein sequence ID" value="GEL73432.1"/>
    <property type="molecule type" value="Genomic_DNA"/>
</dbReference>
<dbReference type="GO" id="GO:0006352">
    <property type="term" value="P:DNA-templated transcription initiation"/>
    <property type="evidence" value="ECO:0007669"/>
    <property type="project" value="InterPro"/>
</dbReference>
<dbReference type="InterPro" id="IPR013324">
    <property type="entry name" value="RNA_pol_sigma_r3/r4-like"/>
</dbReference>
<dbReference type="SUPFAM" id="SSF88659">
    <property type="entry name" value="Sigma3 and sigma4 domains of RNA polymerase sigma factors"/>
    <property type="match status" value="1"/>
</dbReference>
<proteinExistence type="inferred from homology"/>